<dbReference type="PROSITE" id="PS51077">
    <property type="entry name" value="HTH_ICLR"/>
    <property type="match status" value="1"/>
</dbReference>
<gene>
    <name evidence="6" type="ORF">G5C60_32310</name>
</gene>
<name>A0A6G4VED3_9ACTN</name>
<dbReference type="Proteomes" id="UP000472335">
    <property type="component" value="Unassembled WGS sequence"/>
</dbReference>
<comment type="caution">
    <text evidence="6">The sequence shown here is derived from an EMBL/GenBank/DDBJ whole genome shotgun (WGS) entry which is preliminary data.</text>
</comment>
<dbReference type="Pfam" id="PF09339">
    <property type="entry name" value="HTH_IclR"/>
    <property type="match status" value="1"/>
</dbReference>
<feature type="domain" description="IclR-ED" evidence="5">
    <location>
        <begin position="71"/>
        <end position="260"/>
    </location>
</feature>
<dbReference type="InterPro" id="IPR029016">
    <property type="entry name" value="GAF-like_dom_sf"/>
</dbReference>
<evidence type="ECO:0000259" key="5">
    <source>
        <dbReference type="PROSITE" id="PS51078"/>
    </source>
</evidence>
<dbReference type="SMART" id="SM00346">
    <property type="entry name" value="HTH_ICLR"/>
    <property type="match status" value="1"/>
</dbReference>
<evidence type="ECO:0000259" key="4">
    <source>
        <dbReference type="PROSITE" id="PS51077"/>
    </source>
</evidence>
<accession>A0A6G4VED3</accession>
<evidence type="ECO:0000256" key="3">
    <source>
        <dbReference type="ARBA" id="ARBA00023163"/>
    </source>
</evidence>
<dbReference type="Pfam" id="PF01614">
    <property type="entry name" value="IclR_C"/>
    <property type="match status" value="1"/>
</dbReference>
<dbReference type="InterPro" id="IPR036390">
    <property type="entry name" value="WH_DNA-bd_sf"/>
</dbReference>
<dbReference type="InterPro" id="IPR014757">
    <property type="entry name" value="Tscrpt_reg_IclR_C"/>
</dbReference>
<evidence type="ECO:0000313" key="7">
    <source>
        <dbReference type="Proteomes" id="UP000472335"/>
    </source>
</evidence>
<dbReference type="EMBL" id="JAAKZY010000130">
    <property type="protein sequence ID" value="NGO12164.1"/>
    <property type="molecule type" value="Genomic_DNA"/>
</dbReference>
<proteinExistence type="predicted"/>
<keyword evidence="3" id="KW-0804">Transcription</keyword>
<dbReference type="InterPro" id="IPR050707">
    <property type="entry name" value="HTH_MetabolicPath_Reg"/>
</dbReference>
<dbReference type="PANTHER" id="PTHR30136">
    <property type="entry name" value="HELIX-TURN-HELIX TRANSCRIPTIONAL REGULATOR, ICLR FAMILY"/>
    <property type="match status" value="1"/>
</dbReference>
<dbReference type="Gene3D" id="1.10.10.10">
    <property type="entry name" value="Winged helix-like DNA-binding domain superfamily/Winged helix DNA-binding domain"/>
    <property type="match status" value="1"/>
</dbReference>
<dbReference type="PANTHER" id="PTHR30136:SF35">
    <property type="entry name" value="HTH-TYPE TRANSCRIPTIONAL REGULATOR RV1719"/>
    <property type="match status" value="1"/>
</dbReference>
<dbReference type="AlphaFoldDB" id="A0A6G4VED3"/>
<dbReference type="GO" id="GO:0003677">
    <property type="term" value="F:DNA binding"/>
    <property type="evidence" value="ECO:0007669"/>
    <property type="project" value="UniProtKB-KW"/>
</dbReference>
<evidence type="ECO:0000256" key="1">
    <source>
        <dbReference type="ARBA" id="ARBA00023015"/>
    </source>
</evidence>
<evidence type="ECO:0000256" key="2">
    <source>
        <dbReference type="ARBA" id="ARBA00023125"/>
    </source>
</evidence>
<dbReference type="GO" id="GO:0003700">
    <property type="term" value="F:DNA-binding transcription factor activity"/>
    <property type="evidence" value="ECO:0007669"/>
    <property type="project" value="TreeGrafter"/>
</dbReference>
<organism evidence="6 7">
    <name type="scientific">Streptomyces scabichelini</name>
    <dbReference type="NCBI Taxonomy" id="2711217"/>
    <lineage>
        <taxon>Bacteria</taxon>
        <taxon>Bacillati</taxon>
        <taxon>Actinomycetota</taxon>
        <taxon>Actinomycetes</taxon>
        <taxon>Kitasatosporales</taxon>
        <taxon>Streptomycetaceae</taxon>
        <taxon>Streptomyces</taxon>
    </lineage>
</organism>
<reference evidence="6 7" key="1">
    <citation type="submission" date="2020-02" db="EMBL/GenBank/DDBJ databases">
        <title>Whole-genome analyses of novel actinobacteria.</title>
        <authorList>
            <person name="Sahin N."/>
            <person name="Gencbay T."/>
        </authorList>
    </citation>
    <scope>NUCLEOTIDE SEQUENCE [LARGE SCALE GENOMIC DNA]</scope>
    <source>
        <strain evidence="6 7">HC44</strain>
    </source>
</reference>
<keyword evidence="2" id="KW-0238">DNA-binding</keyword>
<dbReference type="Gene3D" id="3.30.450.40">
    <property type="match status" value="1"/>
</dbReference>
<evidence type="ECO:0000313" key="6">
    <source>
        <dbReference type="EMBL" id="NGO12164.1"/>
    </source>
</evidence>
<protein>
    <submittedName>
        <fullName evidence="6">Helix-turn-helix domain-containing protein</fullName>
    </submittedName>
</protein>
<keyword evidence="7" id="KW-1185">Reference proteome</keyword>
<feature type="domain" description="HTH iclR-type" evidence="4">
    <location>
        <begin position="16"/>
        <end position="77"/>
    </location>
</feature>
<dbReference type="InterPro" id="IPR005471">
    <property type="entry name" value="Tscrpt_reg_IclR_N"/>
</dbReference>
<dbReference type="PROSITE" id="PS51078">
    <property type="entry name" value="ICLR_ED"/>
    <property type="match status" value="1"/>
</dbReference>
<dbReference type="SUPFAM" id="SSF55781">
    <property type="entry name" value="GAF domain-like"/>
    <property type="match status" value="1"/>
</dbReference>
<sequence length="260" mass="28160">MATGAVVEMGATRSAGGPLRKAFAVLEALAEASRPLTLSELSRLVNQPKSTLHRLMHILTDLGLAVRTESKYYELGDYLFRLAATSGPAKAQNLSHTITPFLIDLFQVTHKIVSVGLLSGTKVQHVGILCGKEHVRLARALRQPLPAHCSAAGRLLLAKSRRNPADFSGTTPVADARWTVTGEDTMRREFERIRRTGLSYARSEYIPELVELAAPVHLGEPDPVAAIVVGDMVNNIDLRRVGRVLLDTVGVIEENLAGAC</sequence>
<keyword evidence="1" id="KW-0805">Transcription regulation</keyword>
<dbReference type="InterPro" id="IPR036388">
    <property type="entry name" value="WH-like_DNA-bd_sf"/>
</dbReference>
<dbReference type="GO" id="GO:0045892">
    <property type="term" value="P:negative regulation of DNA-templated transcription"/>
    <property type="evidence" value="ECO:0007669"/>
    <property type="project" value="TreeGrafter"/>
</dbReference>
<dbReference type="SUPFAM" id="SSF46785">
    <property type="entry name" value="Winged helix' DNA-binding domain"/>
    <property type="match status" value="1"/>
</dbReference>